<protein>
    <recommendedName>
        <fullName evidence="11">ERCC4 domain-containing protein</fullName>
    </recommendedName>
</protein>
<feature type="region of interest" description="Disordered" evidence="10">
    <location>
        <begin position="503"/>
        <end position="531"/>
    </location>
</feature>
<dbReference type="GO" id="GO:0003697">
    <property type="term" value="F:single-stranded DNA binding"/>
    <property type="evidence" value="ECO:0007669"/>
    <property type="project" value="TreeGrafter"/>
</dbReference>
<keyword evidence="9" id="KW-0539">Nucleus</keyword>
<dbReference type="GO" id="GO:0003684">
    <property type="term" value="F:damaged DNA binding"/>
    <property type="evidence" value="ECO:0007669"/>
    <property type="project" value="TreeGrafter"/>
</dbReference>
<dbReference type="CDD" id="cd20078">
    <property type="entry name" value="XPF_nuclease_XPF_euk"/>
    <property type="match status" value="1"/>
</dbReference>
<dbReference type="InterPro" id="IPR011335">
    <property type="entry name" value="Restrct_endonuc-II-like"/>
</dbReference>
<comment type="caution">
    <text evidence="12">The sequence shown here is derived from an EMBL/GenBank/DDBJ whole genome shotgun (WGS) entry which is preliminary data.</text>
</comment>
<keyword evidence="7" id="KW-0238">DNA-binding</keyword>
<dbReference type="EMBL" id="QOKY01000133">
    <property type="protein sequence ID" value="RMZ56934.1"/>
    <property type="molecule type" value="Genomic_DNA"/>
</dbReference>
<dbReference type="Pfam" id="PF02732">
    <property type="entry name" value="ERCC4"/>
    <property type="match status" value="1"/>
</dbReference>
<keyword evidence="4" id="KW-0255">Endonuclease</keyword>
<evidence type="ECO:0000256" key="2">
    <source>
        <dbReference type="ARBA" id="ARBA00010015"/>
    </source>
</evidence>
<evidence type="ECO:0000256" key="6">
    <source>
        <dbReference type="ARBA" id="ARBA00022801"/>
    </source>
</evidence>
<feature type="region of interest" description="Disordered" evidence="10">
    <location>
        <begin position="547"/>
        <end position="584"/>
    </location>
</feature>
<evidence type="ECO:0000259" key="11">
    <source>
        <dbReference type="SMART" id="SM00891"/>
    </source>
</evidence>
<dbReference type="Gene3D" id="1.10.150.20">
    <property type="entry name" value="5' to 3' exonuclease, C-terminal subdomain"/>
    <property type="match status" value="1"/>
</dbReference>
<dbReference type="SMART" id="SM00891">
    <property type="entry name" value="ERCC4"/>
    <property type="match status" value="1"/>
</dbReference>
<dbReference type="InterPro" id="IPR010994">
    <property type="entry name" value="RuvA_2-like"/>
</dbReference>
<evidence type="ECO:0000256" key="9">
    <source>
        <dbReference type="ARBA" id="ARBA00023242"/>
    </source>
</evidence>
<accession>A0A3M7L4B5</accession>
<organism evidence="12 13">
    <name type="scientific">Auxenochlorella protothecoides</name>
    <name type="common">Green microalga</name>
    <name type="synonym">Chlorella protothecoides</name>
    <dbReference type="NCBI Taxonomy" id="3075"/>
    <lineage>
        <taxon>Eukaryota</taxon>
        <taxon>Viridiplantae</taxon>
        <taxon>Chlorophyta</taxon>
        <taxon>core chlorophytes</taxon>
        <taxon>Trebouxiophyceae</taxon>
        <taxon>Chlorellales</taxon>
        <taxon>Chlorellaceae</taxon>
        <taxon>Auxenochlorella</taxon>
    </lineage>
</organism>
<feature type="compositionally biased region" description="Basic and acidic residues" evidence="10">
    <location>
        <begin position="520"/>
        <end position="529"/>
    </location>
</feature>
<proteinExistence type="inferred from homology"/>
<keyword evidence="3" id="KW-0540">Nuclease</keyword>
<evidence type="ECO:0000256" key="10">
    <source>
        <dbReference type="SAM" id="MobiDB-lite"/>
    </source>
</evidence>
<dbReference type="Proteomes" id="UP000279271">
    <property type="component" value="Unassembled WGS sequence"/>
</dbReference>
<dbReference type="SUPFAM" id="SSF47781">
    <property type="entry name" value="RuvA domain 2-like"/>
    <property type="match status" value="1"/>
</dbReference>
<gene>
    <name evidence="12" type="ORF">APUTEX25_004996</name>
</gene>
<feature type="region of interest" description="Disordered" evidence="10">
    <location>
        <begin position="457"/>
        <end position="486"/>
    </location>
</feature>
<evidence type="ECO:0000256" key="5">
    <source>
        <dbReference type="ARBA" id="ARBA00022763"/>
    </source>
</evidence>
<keyword evidence="5" id="KW-0227">DNA damage</keyword>
<reference evidence="13" key="1">
    <citation type="journal article" date="2018" name="Algal Res.">
        <title>Characterization of plant carbon substrate utilization by Auxenochlorella protothecoides.</title>
        <authorList>
            <person name="Vogler B.W."/>
            <person name="Starkenburg S.R."/>
            <person name="Sudasinghe N."/>
            <person name="Schambach J.Y."/>
            <person name="Rollin J.A."/>
            <person name="Pattathil S."/>
            <person name="Barry A.N."/>
        </authorList>
    </citation>
    <scope>NUCLEOTIDE SEQUENCE [LARGE SCALE GENOMIC DNA]</scope>
    <source>
        <strain evidence="13">UTEX 25</strain>
    </source>
</reference>
<evidence type="ECO:0000256" key="7">
    <source>
        <dbReference type="ARBA" id="ARBA00023125"/>
    </source>
</evidence>
<dbReference type="SUPFAM" id="SSF52980">
    <property type="entry name" value="Restriction endonuclease-like"/>
    <property type="match status" value="1"/>
</dbReference>
<dbReference type="InterPro" id="IPR006166">
    <property type="entry name" value="ERCC4_domain"/>
</dbReference>
<dbReference type="PANTHER" id="PTHR10150:SF0">
    <property type="entry name" value="DNA REPAIR ENDONUCLEASE XPF"/>
    <property type="match status" value="1"/>
</dbReference>
<feature type="region of interest" description="Disordered" evidence="10">
    <location>
        <begin position="393"/>
        <end position="412"/>
    </location>
</feature>
<comment type="similarity">
    <text evidence="2">Belongs to the XPF family.</text>
</comment>
<comment type="subcellular location">
    <subcellularLocation>
        <location evidence="1">Nucleus</location>
    </subcellularLocation>
</comment>
<sequence>LALLDDLVQEDGVAVLASGLGLAQIAAALIRLQHARRATDPTQTGALLVLGATQWQREGIRHEVARQECEVAAGVAAGAVPSPTVPEITAQVPAAERGVLYAAAPCLFVTTRILVVDFLGGRLAGRDLAGLLILNAHRVSDACGEAFAARLFRATNRAGSVRGLTDAAPALAADFNRAEKVLKALFVRRVHLWPRFQSQVRADLETAPPEVTEVSQGLTVGMAAMYDALAQLMDACVKEVRKSNKIDATDLTLEQGLFRSFDDIIRRQLNPIWHTVGPRTKQIVADLRTLRTLATYLLRFDAVTFFSYLETLRATEGTNSVWLFHSAAHTIFEVAKSRVYSVARGLTPAKRGSDAGQAPGSRPATVTVTPVLEPQPKWALLLDLLLEAAQEGAAEGGEVGREDAAGTGNTSSLDGAAGPTVLVACQDAFTASQLREVLTRGADAHMQHMWREYLAQRAASGRPAQDQHGGRPDPGSNMGSARMMGGMPAGEAAALAAAAKHGAGVDPAATGQNPSKRRGKGELERRGARAPENLARSLAVRVTRGSFDVAEAGPESLEAAGGDEDEDAVPPGTESERQPRASGEGVVSGAALADLPGFPPGARGRVDFLVLEEHDERLVWERAPGSVIMYDPDVVLTRQLELYNAMQTRAGAPPLHVFVLRYEESVEMDRFQAGLERERRAFESLIRSKEVGDYVLSASCCVERKAIPDLRASLASGRLFAQAEAMARHYATPVLLIEFEGDRAFALQAAGEVGDEPRLHSLMARLVLLTLHHPRLRLVWSRSLHATAATFAALKANQEEPDPVAAATAGVPLEAGEGAMADRETLVNRPAMDVLRRLPGVTEGNLRPLMRAGGSLAGLAKLSEAELAEAMGGAVAARKLKSFLAQDCRGTLPHGCEPGVRSHMDGRWVFRVWHAQNRPAGAPVVRSAALDSSGSRAIVGLHYLSSVSRLVALQEGGSLTLLDAGSLRSQPLPLKGIALATCANEEPGRAPRLAVFHRPRGARSCRLTVLLLFPAESGKLGQVAAEMELPGIASPTCPAWVGAQLVCAAGMRYCFAAPLAGGSLRQLFDVPPELAYVPPRAVGLPSLAQAVVLLGETGIRINPAGHPVGDALSLEGYGALRALSGVGRHLLVWTPERLCVLEADTGACVQTLGLAAADPGGAAAGQAVSACNDAGAVLVAPRAAPGSTAARSAGATVFLARPVRDALAHGEAEAALRLSSRGEARGEAWAQAGLALGLAVLDRVACHAFQPAQLLRLWPQRMASWLPLLEALDRATRHGDPGDVMGADPPDAGLPSPFAATGGGWQGLPVLEDGRDAKRARRGVEQEQLREAVEAFVPYFFRAREMEGAQAKDGIDTLILHLLMDLGAEDEAAAFAAVPNAAALPEGGRVVVTEGTVCARSGARIGTRVFTVRAEPPEGGPGLRPVSLNHAG</sequence>
<keyword evidence="6" id="KW-0378">Hydrolase</keyword>
<evidence type="ECO:0000313" key="13">
    <source>
        <dbReference type="Proteomes" id="UP000279271"/>
    </source>
</evidence>
<evidence type="ECO:0000256" key="4">
    <source>
        <dbReference type="ARBA" id="ARBA00022759"/>
    </source>
</evidence>
<dbReference type="GO" id="GO:0000712">
    <property type="term" value="P:resolution of meiotic recombination intermediates"/>
    <property type="evidence" value="ECO:0007669"/>
    <property type="project" value="TreeGrafter"/>
</dbReference>
<dbReference type="GO" id="GO:0000724">
    <property type="term" value="P:double-strand break repair via homologous recombination"/>
    <property type="evidence" value="ECO:0007669"/>
    <property type="project" value="TreeGrafter"/>
</dbReference>
<dbReference type="FunFam" id="3.40.50.10130:FF:000002">
    <property type="entry name" value="DNA repair endonuclease XPF"/>
    <property type="match status" value="1"/>
</dbReference>
<name>A0A3M7L4B5_AUXPR</name>
<dbReference type="Gene3D" id="3.40.50.10130">
    <property type="match status" value="1"/>
</dbReference>
<dbReference type="InterPro" id="IPR047520">
    <property type="entry name" value="XPF_nuclease"/>
</dbReference>
<dbReference type="GO" id="GO:1901255">
    <property type="term" value="P:nucleotide-excision repair involved in interstrand cross-link repair"/>
    <property type="evidence" value="ECO:0007669"/>
    <property type="project" value="TreeGrafter"/>
</dbReference>
<dbReference type="GO" id="GO:0000110">
    <property type="term" value="C:nucleotide-excision repair factor 1 complex"/>
    <property type="evidence" value="ECO:0007669"/>
    <property type="project" value="TreeGrafter"/>
</dbReference>
<evidence type="ECO:0000256" key="8">
    <source>
        <dbReference type="ARBA" id="ARBA00023204"/>
    </source>
</evidence>
<evidence type="ECO:0000313" key="12">
    <source>
        <dbReference type="EMBL" id="RMZ56934.1"/>
    </source>
</evidence>
<dbReference type="GO" id="GO:0000014">
    <property type="term" value="F:single-stranded DNA endodeoxyribonuclease activity"/>
    <property type="evidence" value="ECO:0007669"/>
    <property type="project" value="TreeGrafter"/>
</dbReference>
<keyword evidence="8" id="KW-0234">DNA repair</keyword>
<feature type="non-terminal residue" evidence="12">
    <location>
        <position position="1"/>
    </location>
</feature>
<feature type="domain" description="ERCC4" evidence="11">
    <location>
        <begin position="627"/>
        <end position="741"/>
    </location>
</feature>
<evidence type="ECO:0000256" key="1">
    <source>
        <dbReference type="ARBA" id="ARBA00004123"/>
    </source>
</evidence>
<dbReference type="PANTHER" id="PTHR10150">
    <property type="entry name" value="DNA REPAIR ENDONUCLEASE XPF"/>
    <property type="match status" value="1"/>
</dbReference>
<evidence type="ECO:0000256" key="3">
    <source>
        <dbReference type="ARBA" id="ARBA00022722"/>
    </source>
</evidence>